<dbReference type="OrthoDB" id="5378633at2759"/>
<dbReference type="EnsemblFungi" id="EJT75038">
    <property type="protein sequence ID" value="EJT75038"/>
    <property type="gene ID" value="GGTG_08876"/>
</dbReference>
<comment type="subcellular location">
    <subcellularLocation>
        <location evidence="1">Membrane</location>
        <topology evidence="1">Multi-pass membrane protein</topology>
    </subcellularLocation>
</comment>
<evidence type="ECO:0000256" key="3">
    <source>
        <dbReference type="ARBA" id="ARBA00022989"/>
    </source>
</evidence>
<keyword evidence="11" id="KW-1185">Reference proteome</keyword>
<reference evidence="9" key="2">
    <citation type="submission" date="2010-07" db="EMBL/GenBank/DDBJ databases">
        <authorList>
            <consortium name="The Broad Institute Genome Sequencing Platform"/>
            <consortium name="Broad Institute Genome Sequencing Center for Infectious Disease"/>
            <person name="Ma L.-J."/>
            <person name="Dead R."/>
            <person name="Young S."/>
            <person name="Zeng Q."/>
            <person name="Koehrsen M."/>
            <person name="Alvarado L."/>
            <person name="Berlin A."/>
            <person name="Chapman S.B."/>
            <person name="Chen Z."/>
            <person name="Freedman E."/>
            <person name="Gellesch M."/>
            <person name="Goldberg J."/>
            <person name="Griggs A."/>
            <person name="Gujja S."/>
            <person name="Heilman E.R."/>
            <person name="Heiman D."/>
            <person name="Hepburn T."/>
            <person name="Howarth C."/>
            <person name="Jen D."/>
            <person name="Larson L."/>
            <person name="Mehta T."/>
            <person name="Neiman D."/>
            <person name="Pearson M."/>
            <person name="Roberts A."/>
            <person name="Saif S."/>
            <person name="Shea T."/>
            <person name="Shenoy N."/>
            <person name="Sisk P."/>
            <person name="Stolte C."/>
            <person name="Sykes S."/>
            <person name="Walk T."/>
            <person name="White J."/>
            <person name="Yandava C."/>
            <person name="Haas B."/>
            <person name="Nusbaum C."/>
            <person name="Birren B."/>
        </authorList>
    </citation>
    <scope>NUCLEOTIDE SEQUENCE</scope>
    <source>
        <strain evidence="9">R3-111a-1</strain>
    </source>
</reference>
<dbReference type="AlphaFoldDB" id="J3P5T6"/>
<feature type="region of interest" description="Disordered" evidence="6">
    <location>
        <begin position="62"/>
        <end position="83"/>
    </location>
</feature>
<gene>
    <name evidence="10" type="primary">20349334</name>
    <name evidence="9" type="ORF">GGTG_08876</name>
</gene>
<keyword evidence="2 7" id="KW-0812">Transmembrane</keyword>
<reference evidence="10" key="4">
    <citation type="journal article" date="2015" name="G3 (Bethesda)">
        <title>Genome sequences of three phytopathogenic species of the Magnaporthaceae family of fungi.</title>
        <authorList>
            <person name="Okagaki L.H."/>
            <person name="Nunes C.C."/>
            <person name="Sailsbery J."/>
            <person name="Clay B."/>
            <person name="Brown D."/>
            <person name="John T."/>
            <person name="Oh Y."/>
            <person name="Young N."/>
            <person name="Fitzgerald M."/>
            <person name="Haas B.J."/>
            <person name="Zeng Q."/>
            <person name="Young S."/>
            <person name="Adiconis X."/>
            <person name="Fan L."/>
            <person name="Levin J.Z."/>
            <person name="Mitchell T.K."/>
            <person name="Okubara P.A."/>
            <person name="Farman M.L."/>
            <person name="Kohn L.M."/>
            <person name="Birren B."/>
            <person name="Ma L.-J."/>
            <person name="Dean R.A."/>
        </authorList>
    </citation>
    <scope>NUCLEOTIDE SEQUENCE</scope>
    <source>
        <strain evidence="10">R3-111a-1</strain>
    </source>
</reference>
<protein>
    <recommendedName>
        <fullName evidence="8">Rhodopsin domain-containing protein</fullName>
    </recommendedName>
</protein>
<dbReference type="PANTHER" id="PTHR33048:SF108">
    <property type="entry name" value="INTEGRAL MEMBRANE PROTEIN"/>
    <property type="match status" value="1"/>
</dbReference>
<feature type="transmembrane region" description="Helical" evidence="7">
    <location>
        <begin position="28"/>
        <end position="48"/>
    </location>
</feature>
<dbReference type="PANTHER" id="PTHR33048">
    <property type="entry name" value="PTH11-LIKE INTEGRAL MEMBRANE PROTEIN (AFU_ORTHOLOGUE AFUA_5G11245)"/>
    <property type="match status" value="1"/>
</dbReference>
<feature type="transmembrane region" description="Helical" evidence="7">
    <location>
        <begin position="231"/>
        <end position="251"/>
    </location>
</feature>
<keyword evidence="4 7" id="KW-0472">Membrane</keyword>
<dbReference type="eggNOG" id="ENOG502SNPN">
    <property type="taxonomic scope" value="Eukaryota"/>
</dbReference>
<evidence type="ECO:0000256" key="6">
    <source>
        <dbReference type="SAM" id="MobiDB-lite"/>
    </source>
</evidence>
<name>J3P5T6_GAET3</name>
<feature type="transmembrane region" description="Helical" evidence="7">
    <location>
        <begin position="193"/>
        <end position="219"/>
    </location>
</feature>
<reference evidence="9" key="3">
    <citation type="submission" date="2010-09" db="EMBL/GenBank/DDBJ databases">
        <title>Annotation of Gaeumannomyces graminis var. tritici R3-111a-1.</title>
        <authorList>
            <consortium name="The Broad Institute Genome Sequencing Platform"/>
            <person name="Ma L.-J."/>
            <person name="Dead R."/>
            <person name="Young S.K."/>
            <person name="Zeng Q."/>
            <person name="Gargeya S."/>
            <person name="Fitzgerald M."/>
            <person name="Haas B."/>
            <person name="Abouelleil A."/>
            <person name="Alvarado L."/>
            <person name="Arachchi H.M."/>
            <person name="Berlin A."/>
            <person name="Brown A."/>
            <person name="Chapman S.B."/>
            <person name="Chen Z."/>
            <person name="Dunbar C."/>
            <person name="Freedman E."/>
            <person name="Gearin G."/>
            <person name="Gellesch M."/>
            <person name="Goldberg J."/>
            <person name="Griggs A."/>
            <person name="Gujja S."/>
            <person name="Heiman D."/>
            <person name="Howarth C."/>
            <person name="Larson L."/>
            <person name="Lui A."/>
            <person name="MacDonald P.J.P."/>
            <person name="Mehta T."/>
            <person name="Montmayeur A."/>
            <person name="Murphy C."/>
            <person name="Neiman D."/>
            <person name="Pearson M."/>
            <person name="Priest M."/>
            <person name="Roberts A."/>
            <person name="Saif S."/>
            <person name="Shea T."/>
            <person name="Shenoy N."/>
            <person name="Sisk P."/>
            <person name="Stolte C."/>
            <person name="Sykes S."/>
            <person name="Yandava C."/>
            <person name="Wortman J."/>
            <person name="Nusbaum C."/>
            <person name="Birren B."/>
        </authorList>
    </citation>
    <scope>NUCLEOTIDE SEQUENCE</scope>
    <source>
        <strain evidence="9">R3-111a-1</strain>
    </source>
</reference>
<dbReference type="Pfam" id="PF20684">
    <property type="entry name" value="Fung_rhodopsin"/>
    <property type="match status" value="1"/>
</dbReference>
<feature type="region of interest" description="Disordered" evidence="6">
    <location>
        <begin position="355"/>
        <end position="464"/>
    </location>
</feature>
<dbReference type="InterPro" id="IPR049326">
    <property type="entry name" value="Rhodopsin_dom_fungi"/>
</dbReference>
<evidence type="ECO:0000313" key="11">
    <source>
        <dbReference type="Proteomes" id="UP000006039"/>
    </source>
</evidence>
<evidence type="ECO:0000259" key="8">
    <source>
        <dbReference type="Pfam" id="PF20684"/>
    </source>
</evidence>
<evidence type="ECO:0000256" key="5">
    <source>
        <dbReference type="ARBA" id="ARBA00038359"/>
    </source>
</evidence>
<dbReference type="EMBL" id="GL385398">
    <property type="protein sequence ID" value="EJT75038.1"/>
    <property type="molecule type" value="Genomic_DNA"/>
</dbReference>
<feature type="compositionally biased region" description="Pro residues" evidence="6">
    <location>
        <begin position="429"/>
        <end position="438"/>
    </location>
</feature>
<reference evidence="10" key="5">
    <citation type="submission" date="2018-04" db="UniProtKB">
        <authorList>
            <consortium name="EnsemblFungi"/>
        </authorList>
    </citation>
    <scope>IDENTIFICATION</scope>
    <source>
        <strain evidence="10">R3-111a-1</strain>
    </source>
</reference>
<evidence type="ECO:0000256" key="2">
    <source>
        <dbReference type="ARBA" id="ARBA00022692"/>
    </source>
</evidence>
<organism evidence="9">
    <name type="scientific">Gaeumannomyces tritici (strain R3-111a-1)</name>
    <name type="common">Wheat and barley take-all root rot fungus</name>
    <name type="synonym">Gaeumannomyces graminis var. tritici</name>
    <dbReference type="NCBI Taxonomy" id="644352"/>
    <lineage>
        <taxon>Eukaryota</taxon>
        <taxon>Fungi</taxon>
        <taxon>Dikarya</taxon>
        <taxon>Ascomycota</taxon>
        <taxon>Pezizomycotina</taxon>
        <taxon>Sordariomycetes</taxon>
        <taxon>Sordariomycetidae</taxon>
        <taxon>Magnaporthales</taxon>
        <taxon>Magnaporthaceae</taxon>
        <taxon>Gaeumannomyces</taxon>
    </lineage>
</organism>
<dbReference type="VEuPathDB" id="FungiDB:GGTG_08876"/>
<accession>J3P5T6</accession>
<evidence type="ECO:0000313" key="9">
    <source>
        <dbReference type="EMBL" id="EJT75038.1"/>
    </source>
</evidence>
<keyword evidence="3 7" id="KW-1133">Transmembrane helix</keyword>
<sequence>MSQAARPPPPGVVPDLEHPEDVLHTVNIVTQILSLFFVSSFTLMRLYAKTVISPPLYLDDSTPPPGSSVSAPDPHPRSERPGLTETVAQHGGGYHVWEITANDLMGFNKLTSFLGLYADTLVYGPNSFFTKITLILMVTRVFATSRKTVIVGHVFIVLMLCYYLPVLIIKAQICRPIEGFWDEAVRSSCFNQRAVFVADTVMSALSDTAVLCLPIPLVLTLRMTWKKRLRVLVMLSAGGVATAFSIARLVLVFQLQGSSDDPVDFVRFNLLGTAEISIGVICGCFPAVNILIRHGCPSPQSSARPSLPGPSGPSGPAIKFLFGSRLRTQRLTTTRPADIAVGSNTIHAGDLISRAARADASQTSRGPTPASWSRPRMQARGSELSSGLFRPEPSGLYQPEPVASPPHGRYQGRRGSACSSSALVAPETPTSPPPPPPRRSMRQNQRWGSAPIPPRSPGSPTVRESNCIFPIERRLSFAAQQPGKGSDEGFSRSAMPSSTTADRSGEVDVWYELVTSPTFHGLGWETDVELQAGRDSNSGA</sequence>
<dbReference type="RefSeq" id="XP_009224982.1">
    <property type="nucleotide sequence ID" value="XM_009226718.1"/>
</dbReference>
<reference evidence="11" key="1">
    <citation type="submission" date="2010-07" db="EMBL/GenBank/DDBJ databases">
        <title>The genome sequence of Gaeumannomyces graminis var. tritici strain R3-111a-1.</title>
        <authorList>
            <consortium name="The Broad Institute Genome Sequencing Platform"/>
            <person name="Ma L.-J."/>
            <person name="Dead R."/>
            <person name="Young S."/>
            <person name="Zeng Q."/>
            <person name="Koehrsen M."/>
            <person name="Alvarado L."/>
            <person name="Berlin A."/>
            <person name="Chapman S.B."/>
            <person name="Chen Z."/>
            <person name="Freedman E."/>
            <person name="Gellesch M."/>
            <person name="Goldberg J."/>
            <person name="Griggs A."/>
            <person name="Gujja S."/>
            <person name="Heilman E.R."/>
            <person name="Heiman D."/>
            <person name="Hepburn T."/>
            <person name="Howarth C."/>
            <person name="Jen D."/>
            <person name="Larson L."/>
            <person name="Mehta T."/>
            <person name="Neiman D."/>
            <person name="Pearson M."/>
            <person name="Roberts A."/>
            <person name="Saif S."/>
            <person name="Shea T."/>
            <person name="Shenoy N."/>
            <person name="Sisk P."/>
            <person name="Stolte C."/>
            <person name="Sykes S."/>
            <person name="Walk T."/>
            <person name="White J."/>
            <person name="Yandava C."/>
            <person name="Haas B."/>
            <person name="Nusbaum C."/>
            <person name="Birren B."/>
        </authorList>
    </citation>
    <scope>NUCLEOTIDE SEQUENCE [LARGE SCALE GENOMIC DNA]</scope>
    <source>
        <strain evidence="11">R3-111a-1</strain>
    </source>
</reference>
<dbReference type="HOGENOM" id="CLU_504362_0_0_1"/>
<dbReference type="GO" id="GO:0016020">
    <property type="term" value="C:membrane"/>
    <property type="evidence" value="ECO:0007669"/>
    <property type="project" value="UniProtKB-SubCell"/>
</dbReference>
<feature type="domain" description="Rhodopsin" evidence="8">
    <location>
        <begin position="85"/>
        <end position="293"/>
    </location>
</feature>
<dbReference type="Proteomes" id="UP000006039">
    <property type="component" value="Unassembled WGS sequence"/>
</dbReference>
<comment type="similarity">
    <text evidence="5">Belongs to the SAT4 family.</text>
</comment>
<dbReference type="STRING" id="644352.J3P5T6"/>
<proteinExistence type="inferred from homology"/>
<dbReference type="InterPro" id="IPR052337">
    <property type="entry name" value="SAT4-like"/>
</dbReference>
<feature type="transmembrane region" description="Helical" evidence="7">
    <location>
        <begin position="271"/>
        <end position="292"/>
    </location>
</feature>
<evidence type="ECO:0000313" key="10">
    <source>
        <dbReference type="EnsemblFungi" id="EJT75038"/>
    </source>
</evidence>
<evidence type="ECO:0000256" key="1">
    <source>
        <dbReference type="ARBA" id="ARBA00004141"/>
    </source>
</evidence>
<evidence type="ECO:0000256" key="4">
    <source>
        <dbReference type="ARBA" id="ARBA00023136"/>
    </source>
</evidence>
<evidence type="ECO:0000256" key="7">
    <source>
        <dbReference type="SAM" id="Phobius"/>
    </source>
</evidence>
<feature type="region of interest" description="Disordered" evidence="6">
    <location>
        <begin position="478"/>
        <end position="506"/>
    </location>
</feature>
<dbReference type="GeneID" id="20349334"/>
<feature type="transmembrane region" description="Helical" evidence="7">
    <location>
        <begin position="150"/>
        <end position="173"/>
    </location>
</feature>